<protein>
    <submittedName>
        <fullName evidence="1">Transporter substrate-binding domain-containing protein</fullName>
    </submittedName>
</protein>
<dbReference type="Gene3D" id="3.40.190.10">
    <property type="entry name" value="Periplasmic binding protein-like II"/>
    <property type="match status" value="2"/>
</dbReference>
<dbReference type="AlphaFoldDB" id="A0A4U6R3Q3"/>
<dbReference type="OrthoDB" id="195732at2"/>
<gene>
    <name evidence="1" type="ORF">FDP08_08725</name>
</gene>
<evidence type="ECO:0000313" key="2">
    <source>
        <dbReference type="Proteomes" id="UP000308488"/>
    </source>
</evidence>
<proteinExistence type="predicted"/>
<accession>A0A4U6R3Q3</accession>
<name>A0A4U6R3Q3_9GAMM</name>
<comment type="caution">
    <text evidence="1">The sequence shown here is derived from an EMBL/GenBank/DDBJ whole genome shotgun (WGS) entry which is preliminary data.</text>
</comment>
<dbReference type="EMBL" id="SZYH01000001">
    <property type="protein sequence ID" value="TKV68169.1"/>
    <property type="molecule type" value="Genomic_DNA"/>
</dbReference>
<keyword evidence="2" id="KW-1185">Reference proteome</keyword>
<evidence type="ECO:0000313" key="1">
    <source>
        <dbReference type="EMBL" id="TKV68169.1"/>
    </source>
</evidence>
<sequence length="421" mass="46128">MDERFTMDLRPVVLGVIGTVALSVAHARPPVLNVYTFASSPYQIPALAGPGNAKVVGETVDTVTCAASQAGWSTRIRITPQNRAVHSLRRNLIDGYFAIDPSTELDTTAKRTNPVTLEKWYFFTTEPVVVPESARIGVVDGSNEKDWLEDNGFDVFMSVSMPSQLVALLKRGRIDAALMDRRAMIELQAPDRSGAGELNAYFLRYAPLYMYLSENFTANNPDFLPTFNKFLPACMEGQITLSADEEARIKHLAEQLFSEIDSMLNLQQAIDAGPRMENLTDVLTFDTMWQALAPGQASELAKAILELPGSRALFAWKLTHSDMVTEALLTNDLGTLVAMSALSSDYWQGDEPKFTRVIENIKAGSTGLDAMAISDIRYDASTSRFQVTVSAPVGPVSEGMPKGMLALGLDIERALGNRDMD</sequence>
<reference evidence="1 2" key="1">
    <citation type="submission" date="2019-05" db="EMBL/GenBank/DDBJ databases">
        <title>Marinobacter panjinensis sp. nov., a moderately halophilic bacterium isolated from sea tidal flat environment.</title>
        <authorList>
            <person name="Yang W."/>
            <person name="An M."/>
            <person name="He W."/>
            <person name="Luo X."/>
            <person name="Zhu L."/>
            <person name="Chen G."/>
            <person name="Zhang Y."/>
            <person name="Wang Y."/>
        </authorList>
    </citation>
    <scope>NUCLEOTIDE SEQUENCE [LARGE SCALE GENOMIC DNA]</scope>
    <source>
        <strain evidence="1 2">PJ-16</strain>
    </source>
</reference>
<dbReference type="SUPFAM" id="SSF53850">
    <property type="entry name" value="Periplasmic binding protein-like II"/>
    <property type="match status" value="1"/>
</dbReference>
<organism evidence="1 2">
    <name type="scientific">Marinobacter panjinensis</name>
    <dbReference type="NCBI Taxonomy" id="2576384"/>
    <lineage>
        <taxon>Bacteria</taxon>
        <taxon>Pseudomonadati</taxon>
        <taxon>Pseudomonadota</taxon>
        <taxon>Gammaproteobacteria</taxon>
        <taxon>Pseudomonadales</taxon>
        <taxon>Marinobacteraceae</taxon>
        <taxon>Marinobacter</taxon>
    </lineage>
</organism>
<dbReference type="Proteomes" id="UP000308488">
    <property type="component" value="Unassembled WGS sequence"/>
</dbReference>